<proteinExistence type="predicted"/>
<dbReference type="InterPro" id="IPR032710">
    <property type="entry name" value="NTF2-like_dom_sf"/>
</dbReference>
<dbReference type="Pfam" id="PF12893">
    <property type="entry name" value="Lumazine_bd_2"/>
    <property type="match status" value="1"/>
</dbReference>
<evidence type="ECO:0000313" key="2">
    <source>
        <dbReference type="Proteomes" id="UP000281028"/>
    </source>
</evidence>
<protein>
    <submittedName>
        <fullName evidence="1">Uncharacterized protein</fullName>
    </submittedName>
</protein>
<reference evidence="1" key="1">
    <citation type="submission" date="2020-05" db="EMBL/GenBank/DDBJ databases">
        <title>Chitinophaga laudate sp. nov., isolated from a tropical peat swamp.</title>
        <authorList>
            <person name="Goh C.B.S."/>
            <person name="Lee M.S."/>
            <person name="Parimannan S."/>
            <person name="Pasbakhsh P."/>
            <person name="Yule C.M."/>
            <person name="Rajandas H."/>
            <person name="Loke S."/>
            <person name="Croft L."/>
            <person name="Tan J.B.L."/>
        </authorList>
    </citation>
    <scope>NUCLEOTIDE SEQUENCE</scope>
    <source>
        <strain evidence="1">Mgbs1</strain>
    </source>
</reference>
<accession>A0A433WK00</accession>
<dbReference type="Proteomes" id="UP000281028">
    <property type="component" value="Unassembled WGS sequence"/>
</dbReference>
<dbReference type="InterPro" id="IPR039437">
    <property type="entry name" value="FrzH/put_lumazine-bd"/>
</dbReference>
<dbReference type="EMBL" id="RIAR02000001">
    <property type="protein sequence ID" value="NSL90885.1"/>
    <property type="molecule type" value="Genomic_DNA"/>
</dbReference>
<sequence length="153" mass="17780">MKYTTVITGSLLTLCLFPRATHAQNSRDSAAIRQAALDYIESQHKPDPGQMARGIHPRLVKRTFWKYAKQPREYLRESHADEMILLAASYNANNDKFPPNPRKEVVLLDVSSNTASVKLYADTWIDYMHLVKLNDEWKIVNVLWQFNDPQRHQ</sequence>
<organism evidence="1 2">
    <name type="scientific">Chitinophaga solisilvae</name>
    <dbReference type="NCBI Taxonomy" id="1233460"/>
    <lineage>
        <taxon>Bacteria</taxon>
        <taxon>Pseudomonadati</taxon>
        <taxon>Bacteroidota</taxon>
        <taxon>Chitinophagia</taxon>
        <taxon>Chitinophagales</taxon>
        <taxon>Chitinophagaceae</taxon>
        <taxon>Chitinophaga</taxon>
    </lineage>
</organism>
<comment type="caution">
    <text evidence="1">The sequence shown here is derived from an EMBL/GenBank/DDBJ whole genome shotgun (WGS) entry which is preliminary data.</text>
</comment>
<evidence type="ECO:0000313" key="1">
    <source>
        <dbReference type="EMBL" id="NSL90885.1"/>
    </source>
</evidence>
<dbReference type="AlphaFoldDB" id="A0A433WK00"/>
<dbReference type="Gene3D" id="3.10.450.50">
    <property type="match status" value="1"/>
</dbReference>
<dbReference type="OrthoDB" id="5732224at2"/>
<gene>
    <name evidence="1" type="ORF">ECE50_028940</name>
</gene>
<name>A0A433WK00_9BACT</name>
<dbReference type="SUPFAM" id="SSF54427">
    <property type="entry name" value="NTF2-like"/>
    <property type="match status" value="1"/>
</dbReference>
<keyword evidence="2" id="KW-1185">Reference proteome</keyword>